<protein>
    <recommendedName>
        <fullName evidence="4">40S ribosomal protein S26</fullName>
    </recommendedName>
</protein>
<sequence length="98" mass="11683">MTKKRRNNGRSKKNRGLVRRIHCNLTGKLVPKDKAIVRYVIKNIVDLSSLRDLQDSCIYEYYTMPKLYYKNTFSIESAIHNRIVRVRSKADRKKRLLK</sequence>
<dbReference type="GeneID" id="857512"/>
<organism evidence="5 6">
    <name type="scientific">Guillardia theta</name>
    <name type="common">Cryptophyte</name>
    <name type="synonym">Cryptomonas phi</name>
    <dbReference type="NCBI Taxonomy" id="55529"/>
    <lineage>
        <taxon>Eukaryota</taxon>
        <taxon>Cryptophyceae</taxon>
        <taxon>Pyrenomonadales</taxon>
        <taxon>Geminigeraceae</taxon>
        <taxon>Guillardia</taxon>
    </lineage>
</organism>
<evidence type="ECO:0000256" key="1">
    <source>
        <dbReference type="ARBA" id="ARBA00008596"/>
    </source>
</evidence>
<dbReference type="Proteomes" id="UP000242167">
    <property type="component" value="Nucleomorph 2"/>
</dbReference>
<evidence type="ECO:0000313" key="5">
    <source>
        <dbReference type="EMBL" id="CAC27034.1"/>
    </source>
</evidence>
<dbReference type="EMBL" id="AJ010592">
    <property type="protein sequence ID" value="CAC27034.1"/>
    <property type="molecule type" value="Genomic_DNA"/>
</dbReference>
<evidence type="ECO:0000256" key="2">
    <source>
        <dbReference type="ARBA" id="ARBA00022980"/>
    </source>
</evidence>
<dbReference type="Pfam" id="PF01283">
    <property type="entry name" value="Ribosomal_S26e"/>
    <property type="match status" value="1"/>
</dbReference>
<dbReference type="Gene3D" id="3.30.1740.20">
    <property type="entry name" value="Ribosomal protein S26e"/>
    <property type="match status" value="1"/>
</dbReference>
<proteinExistence type="inferred from homology"/>
<dbReference type="AlphaFoldDB" id="Q9AW37"/>
<dbReference type="PANTHER" id="PTHR12538">
    <property type="entry name" value="40S RIBOSOMAL PROTEIN S26"/>
    <property type="match status" value="1"/>
</dbReference>
<name>Q9AW37_GUITH</name>
<reference evidence="5 6" key="1">
    <citation type="journal article" date="2001" name="Nature">
        <title>The highly reduced genome of an enslaved algal nucleus.</title>
        <authorList>
            <person name="Douglas S."/>
            <person name="Zauner S."/>
            <person name="Fraunholz M."/>
            <person name="Beaton M."/>
            <person name="Penny S."/>
            <person name="Deng L."/>
            <person name="Wu X."/>
            <person name="Reith M."/>
            <person name="Cavalier-Smith T."/>
            <person name="Maier U."/>
        </authorList>
    </citation>
    <scope>NUCLEOTIDE SEQUENCE [LARGE SCALE GENOMIC DNA]</scope>
</reference>
<dbReference type="GO" id="GO:0000428">
    <property type="term" value="C:DNA-directed RNA polymerase complex"/>
    <property type="evidence" value="ECO:0007669"/>
    <property type="project" value="UniProtKB-KW"/>
</dbReference>
<dbReference type="GO" id="GO:0003735">
    <property type="term" value="F:structural constituent of ribosome"/>
    <property type="evidence" value="ECO:0007669"/>
    <property type="project" value="InterPro"/>
</dbReference>
<dbReference type="GO" id="GO:0022627">
    <property type="term" value="C:cytosolic small ribosomal subunit"/>
    <property type="evidence" value="ECO:0007669"/>
    <property type="project" value="TreeGrafter"/>
</dbReference>
<accession>Q9AW37</accession>
<dbReference type="InterPro" id="IPR000892">
    <property type="entry name" value="Ribosomal_eS26"/>
</dbReference>
<dbReference type="PANTHER" id="PTHR12538:SF0">
    <property type="entry name" value="40S RIBOSOMAL PROTEIN S26"/>
    <property type="match status" value="1"/>
</dbReference>
<dbReference type="GO" id="GO:0006412">
    <property type="term" value="P:translation"/>
    <property type="evidence" value="ECO:0007669"/>
    <property type="project" value="InterPro"/>
</dbReference>
<dbReference type="GO" id="GO:0003729">
    <property type="term" value="F:mRNA binding"/>
    <property type="evidence" value="ECO:0007669"/>
    <property type="project" value="TreeGrafter"/>
</dbReference>
<evidence type="ECO:0000313" key="6">
    <source>
        <dbReference type="Proteomes" id="UP000242167"/>
    </source>
</evidence>
<dbReference type="InterPro" id="IPR038551">
    <property type="entry name" value="Ribosomal_eS26_sf"/>
</dbReference>
<dbReference type="PIR" id="E90109">
    <property type="entry name" value="E90109"/>
</dbReference>
<evidence type="ECO:0000256" key="3">
    <source>
        <dbReference type="ARBA" id="ARBA00023274"/>
    </source>
</evidence>
<keyword evidence="2 4" id="KW-0689">Ribosomal protein</keyword>
<comment type="similarity">
    <text evidence="1 4">Belongs to the eukaryotic ribosomal protein eS26 family.</text>
</comment>
<gene>
    <name evidence="5" type="primary">rps26</name>
</gene>
<dbReference type="RefSeq" id="XP_001713250.1">
    <property type="nucleotide sequence ID" value="XM_001713198.1"/>
</dbReference>
<keyword evidence="3 4" id="KW-0687">Ribonucleoprotein</keyword>
<evidence type="ECO:0000256" key="4">
    <source>
        <dbReference type="RuleBase" id="RU363128"/>
    </source>
</evidence>